<evidence type="ECO:0008006" key="4">
    <source>
        <dbReference type="Google" id="ProtNLM"/>
    </source>
</evidence>
<reference evidence="2" key="2">
    <citation type="submission" date="2023-01" db="EMBL/GenBank/DDBJ databases">
        <title>Draft genome sequence of Paraferrimonas sedimenticola strain NBRC 101628.</title>
        <authorList>
            <person name="Sun Q."/>
            <person name="Mori K."/>
        </authorList>
    </citation>
    <scope>NUCLEOTIDE SEQUENCE</scope>
    <source>
        <strain evidence="2">NBRC 101628</strain>
    </source>
</reference>
<evidence type="ECO:0000313" key="3">
    <source>
        <dbReference type="Proteomes" id="UP001161422"/>
    </source>
</evidence>
<dbReference type="EMBL" id="BSNC01000003">
    <property type="protein sequence ID" value="GLP95735.1"/>
    <property type="molecule type" value="Genomic_DNA"/>
</dbReference>
<keyword evidence="1" id="KW-0472">Membrane</keyword>
<evidence type="ECO:0000313" key="2">
    <source>
        <dbReference type="EMBL" id="GLP95735.1"/>
    </source>
</evidence>
<protein>
    <recommendedName>
        <fullName evidence="4">DUF2065 domain-containing protein</fullName>
    </recommendedName>
</protein>
<dbReference type="PANTHER" id="PTHR38602:SF1">
    <property type="entry name" value="INNER MEMBRANE PROTEIN"/>
    <property type="match status" value="1"/>
</dbReference>
<dbReference type="AlphaFoldDB" id="A0AA37RTZ6"/>
<gene>
    <name evidence="2" type="primary">yjeT</name>
    <name evidence="2" type="ORF">GCM10007895_10410</name>
</gene>
<accession>A0AA37RTZ6</accession>
<name>A0AA37RTZ6_9GAMM</name>
<comment type="caution">
    <text evidence="2">The sequence shown here is derived from an EMBL/GenBank/DDBJ whole genome shotgun (WGS) entry which is preliminary data.</text>
</comment>
<organism evidence="2 3">
    <name type="scientific">Paraferrimonas sedimenticola</name>
    <dbReference type="NCBI Taxonomy" id="375674"/>
    <lineage>
        <taxon>Bacteria</taxon>
        <taxon>Pseudomonadati</taxon>
        <taxon>Pseudomonadota</taxon>
        <taxon>Gammaproteobacteria</taxon>
        <taxon>Alteromonadales</taxon>
        <taxon>Ferrimonadaceae</taxon>
        <taxon>Paraferrimonas</taxon>
    </lineage>
</organism>
<keyword evidence="3" id="KW-1185">Reference proteome</keyword>
<keyword evidence="1" id="KW-1133">Transmembrane helix</keyword>
<feature type="transmembrane region" description="Helical" evidence="1">
    <location>
        <begin position="6"/>
        <end position="25"/>
    </location>
</feature>
<evidence type="ECO:0000256" key="1">
    <source>
        <dbReference type="SAM" id="Phobius"/>
    </source>
</evidence>
<keyword evidence="1" id="KW-0812">Transmembrane</keyword>
<dbReference type="Proteomes" id="UP001161422">
    <property type="component" value="Unassembled WGS sequence"/>
</dbReference>
<dbReference type="Pfam" id="PF09838">
    <property type="entry name" value="DUF2065"/>
    <property type="match status" value="1"/>
</dbReference>
<dbReference type="InterPro" id="IPR019201">
    <property type="entry name" value="DUF2065"/>
</dbReference>
<dbReference type="PANTHER" id="PTHR38602">
    <property type="entry name" value="INNER MEMBRANE PROTEIN-RELATED"/>
    <property type="match status" value="1"/>
</dbReference>
<sequence>MSEPKLWIMAVALVLVIEGLGPMLFPNKWREMLSQVTQMDSNSLRRFGGVLVVSGACLLFIFS</sequence>
<reference evidence="2" key="1">
    <citation type="journal article" date="2014" name="Int. J. Syst. Evol. Microbiol.">
        <title>Complete genome sequence of Corynebacterium casei LMG S-19264T (=DSM 44701T), isolated from a smear-ripened cheese.</title>
        <authorList>
            <consortium name="US DOE Joint Genome Institute (JGI-PGF)"/>
            <person name="Walter F."/>
            <person name="Albersmeier A."/>
            <person name="Kalinowski J."/>
            <person name="Ruckert C."/>
        </authorList>
    </citation>
    <scope>NUCLEOTIDE SEQUENCE</scope>
    <source>
        <strain evidence="2">NBRC 101628</strain>
    </source>
</reference>
<proteinExistence type="predicted"/>
<feature type="transmembrane region" description="Helical" evidence="1">
    <location>
        <begin position="46"/>
        <end position="62"/>
    </location>
</feature>